<dbReference type="KEGG" id="lak:106177322"/>
<dbReference type="GO" id="GO:0051726">
    <property type="term" value="P:regulation of cell cycle"/>
    <property type="evidence" value="ECO:0007669"/>
    <property type="project" value="TreeGrafter"/>
</dbReference>
<proteinExistence type="predicted"/>
<dbReference type="GO" id="GO:0005634">
    <property type="term" value="C:nucleus"/>
    <property type="evidence" value="ECO:0007669"/>
    <property type="project" value="UniProtKB-SubCell"/>
</dbReference>
<dbReference type="OrthoDB" id="285793at2759"/>
<evidence type="ECO:0000256" key="3">
    <source>
        <dbReference type="SAM" id="MobiDB-lite"/>
    </source>
</evidence>
<comment type="subcellular location">
    <subcellularLocation>
        <location evidence="1">Nucleus</location>
    </subcellularLocation>
</comment>
<dbReference type="SMART" id="SM00541">
    <property type="entry name" value="FYRN"/>
    <property type="match status" value="1"/>
</dbReference>
<dbReference type="InParanoid" id="A0A1S3JYP7"/>
<feature type="region of interest" description="Disordered" evidence="3">
    <location>
        <begin position="129"/>
        <end position="204"/>
    </location>
</feature>
<name>A0A1S3JYP7_LINAN</name>
<dbReference type="SMART" id="SM00542">
    <property type="entry name" value="FYRC"/>
    <property type="match status" value="1"/>
</dbReference>
<dbReference type="Proteomes" id="UP000085678">
    <property type="component" value="Unplaced"/>
</dbReference>
<keyword evidence="2" id="KW-0539">Nucleus</keyword>
<dbReference type="InterPro" id="IPR040092">
    <property type="entry name" value="TBRG1"/>
</dbReference>
<gene>
    <name evidence="5" type="primary">LOC106177322</name>
</gene>
<sequence length="411" mass="45688">MHQQQQLSGANAVNPAVAMQQYLPMGDPQQQQQPKQTPAEQQVSPLLAAPQPLASPMSTNHVPQYSPETNAKYKLKYKRLRKVVKQVMFLNAALCDEVVKAEERVIRSREERRFLLKKLFQYQTLSDATSRVGGGHSRAKPPSISPIFNSGPSSVTPQGMLGSDTPKVKVKKEVKKKEVNSTEVTKGKSKKPKPPAPKLIQPIPSDSSGRPIFPIELGTLTVYSIGEVVCDRAGYHSNDYIYPVGFCTTRLYASLDDPLKQCIYTCKITDNGPKPKFEICPDDNPSVVFASDSASECHRMLLERIRRISGVDLVEAKGKGPDFFGFSHPTIQNLIQNCPGVKKCISYHWVKFELCKMLPESGELTVPSENDASISFEALKKSPMFRQLVSQREQHEGAESSAHLRSLLSKH</sequence>
<dbReference type="AlphaFoldDB" id="A0A1S3JYP7"/>
<dbReference type="RefSeq" id="XP_013415518.1">
    <property type="nucleotide sequence ID" value="XM_013560064.1"/>
</dbReference>
<dbReference type="STRING" id="7574.A0A1S3JYP7"/>
<dbReference type="GeneID" id="106177322"/>
<dbReference type="PROSITE" id="PS51543">
    <property type="entry name" value="FYRC"/>
    <property type="match status" value="1"/>
</dbReference>
<dbReference type="Gene3D" id="3.30.160.360">
    <property type="match status" value="1"/>
</dbReference>
<protein>
    <submittedName>
        <fullName evidence="5">Transforming growth factor beta regulator 1</fullName>
    </submittedName>
</protein>
<dbReference type="Pfam" id="PF05965">
    <property type="entry name" value="FYRC"/>
    <property type="match status" value="1"/>
</dbReference>
<keyword evidence="4" id="KW-1185">Reference proteome</keyword>
<accession>A0A1S3JYP7</accession>
<evidence type="ECO:0000256" key="2">
    <source>
        <dbReference type="ARBA" id="ARBA00023242"/>
    </source>
</evidence>
<dbReference type="PANTHER" id="PTHR22715:SF0">
    <property type="entry name" value="TRANSFORMING GROWTH FACTOR BETA REGULATOR 1"/>
    <property type="match status" value="1"/>
</dbReference>
<dbReference type="PANTHER" id="PTHR22715">
    <property type="entry name" value="TRANSFORMING GROWTH FACTOR BETA REGULATED GENE 1"/>
    <property type="match status" value="1"/>
</dbReference>
<reference evidence="5" key="1">
    <citation type="submission" date="2025-08" db="UniProtKB">
        <authorList>
            <consortium name="RefSeq"/>
        </authorList>
    </citation>
    <scope>IDENTIFICATION</scope>
    <source>
        <tissue evidence="5">Gonads</tissue>
    </source>
</reference>
<dbReference type="InterPro" id="IPR003888">
    <property type="entry name" value="FYrich_N"/>
</dbReference>
<dbReference type="PROSITE" id="PS51542">
    <property type="entry name" value="FYRN"/>
    <property type="match status" value="1"/>
</dbReference>
<dbReference type="InterPro" id="IPR003889">
    <property type="entry name" value="FYrich_C"/>
</dbReference>
<evidence type="ECO:0000256" key="1">
    <source>
        <dbReference type="ARBA" id="ARBA00004123"/>
    </source>
</evidence>
<organism evidence="4 5">
    <name type="scientific">Lingula anatina</name>
    <name type="common">Brachiopod</name>
    <name type="synonym">Lingula unguis</name>
    <dbReference type="NCBI Taxonomy" id="7574"/>
    <lineage>
        <taxon>Eukaryota</taxon>
        <taxon>Metazoa</taxon>
        <taxon>Spiralia</taxon>
        <taxon>Lophotrochozoa</taxon>
        <taxon>Brachiopoda</taxon>
        <taxon>Linguliformea</taxon>
        <taxon>Lingulata</taxon>
        <taxon>Lingulida</taxon>
        <taxon>Linguloidea</taxon>
        <taxon>Lingulidae</taxon>
        <taxon>Lingula</taxon>
    </lineage>
</organism>
<evidence type="ECO:0000313" key="5">
    <source>
        <dbReference type="RefSeq" id="XP_013415518.1"/>
    </source>
</evidence>
<dbReference type="Pfam" id="PF05964">
    <property type="entry name" value="FYRN"/>
    <property type="match status" value="1"/>
</dbReference>
<dbReference type="FunCoup" id="A0A1S3JYP7">
    <property type="interactions" value="978"/>
</dbReference>
<evidence type="ECO:0000313" key="4">
    <source>
        <dbReference type="Proteomes" id="UP000085678"/>
    </source>
</evidence>
<feature type="compositionally biased region" description="Polar residues" evidence="3">
    <location>
        <begin position="146"/>
        <end position="157"/>
    </location>
</feature>